<dbReference type="PANTHER" id="PTHR43080:SF2">
    <property type="entry name" value="CBS DOMAIN-CONTAINING PROTEIN"/>
    <property type="match status" value="1"/>
</dbReference>
<dbReference type="SUPFAM" id="SSF54631">
    <property type="entry name" value="CBS-domain pair"/>
    <property type="match status" value="2"/>
</dbReference>
<feature type="domain" description="CBS" evidence="3">
    <location>
        <begin position="201"/>
        <end position="257"/>
    </location>
</feature>
<organism evidence="4 5">
    <name type="scientific">Candidatus Magnetaquiglobus chichijimensis</name>
    <dbReference type="NCBI Taxonomy" id="3141448"/>
    <lineage>
        <taxon>Bacteria</taxon>
        <taxon>Pseudomonadati</taxon>
        <taxon>Pseudomonadota</taxon>
        <taxon>Magnetococcia</taxon>
        <taxon>Magnetococcales</taxon>
        <taxon>Candidatus Magnetaquicoccaceae</taxon>
        <taxon>Candidatus Magnetaquiglobus</taxon>
    </lineage>
</organism>
<evidence type="ECO:0000313" key="5">
    <source>
        <dbReference type="Proteomes" id="UP001628193"/>
    </source>
</evidence>
<reference evidence="4 5" key="2">
    <citation type="submission" date="2024-09" db="EMBL/GenBank/DDBJ databases">
        <title>Draft genome sequence of Candidatus Magnetaquicoccaceae bacterium FCR-1.</title>
        <authorList>
            <person name="Shimoshige H."/>
            <person name="Shimamura S."/>
            <person name="Taoka A."/>
            <person name="Kobayashi H."/>
            <person name="Maekawa T."/>
        </authorList>
    </citation>
    <scope>NUCLEOTIDE SEQUENCE [LARGE SCALE GENOMIC DNA]</scope>
    <source>
        <strain evidence="4 5">FCR-1</strain>
    </source>
</reference>
<dbReference type="Pfam" id="PF00571">
    <property type="entry name" value="CBS"/>
    <property type="match status" value="4"/>
</dbReference>
<dbReference type="PANTHER" id="PTHR43080">
    <property type="entry name" value="CBS DOMAIN-CONTAINING PROTEIN CBSX3, MITOCHONDRIAL"/>
    <property type="match status" value="1"/>
</dbReference>
<dbReference type="CDD" id="cd02205">
    <property type="entry name" value="CBS_pair_SF"/>
    <property type="match status" value="3"/>
</dbReference>
<reference evidence="4 5" key="1">
    <citation type="submission" date="2024-05" db="EMBL/GenBank/DDBJ databases">
        <authorList>
            <consortium name="Candidatus Magnetaquicoccaceae bacterium FCR-1 genome sequencing consortium"/>
            <person name="Shimoshige H."/>
            <person name="Shimamura S."/>
            <person name="Taoka A."/>
            <person name="Kobayashi H."/>
            <person name="Maekawa T."/>
        </authorList>
    </citation>
    <scope>NUCLEOTIDE SEQUENCE [LARGE SCALE GENOMIC DNA]</scope>
    <source>
        <strain evidence="4 5">FCR-1</strain>
    </source>
</reference>
<dbReference type="Gene3D" id="3.10.580.10">
    <property type="entry name" value="CBS-domain"/>
    <property type="match status" value="2"/>
</dbReference>
<dbReference type="RefSeq" id="WP_420904002.1">
    <property type="nucleotide sequence ID" value="NZ_BAAFGK010000002.1"/>
</dbReference>
<evidence type="ECO:0000259" key="3">
    <source>
        <dbReference type="PROSITE" id="PS51371"/>
    </source>
</evidence>
<feature type="domain" description="CBS" evidence="3">
    <location>
        <begin position="72"/>
        <end position="128"/>
    </location>
</feature>
<name>A0ABQ0C5Y1_9PROT</name>
<dbReference type="InterPro" id="IPR051257">
    <property type="entry name" value="Diverse_CBS-Domain"/>
</dbReference>
<gene>
    <name evidence="4" type="ORF">SIID45300_00596</name>
</gene>
<dbReference type="Proteomes" id="UP001628193">
    <property type="component" value="Unassembled WGS sequence"/>
</dbReference>
<dbReference type="EMBL" id="BAAFGK010000002">
    <property type="protein sequence ID" value="GAB0056290.1"/>
    <property type="molecule type" value="Genomic_DNA"/>
</dbReference>
<dbReference type="InterPro" id="IPR046342">
    <property type="entry name" value="CBS_dom_sf"/>
</dbReference>
<dbReference type="PROSITE" id="PS51371">
    <property type="entry name" value="CBS"/>
    <property type="match status" value="4"/>
</dbReference>
<evidence type="ECO:0000313" key="4">
    <source>
        <dbReference type="EMBL" id="GAB0056290.1"/>
    </source>
</evidence>
<proteinExistence type="predicted"/>
<protein>
    <recommendedName>
        <fullName evidence="3">CBS domain-containing protein</fullName>
    </recommendedName>
</protein>
<dbReference type="SMART" id="SM00116">
    <property type="entry name" value="CBS"/>
    <property type="match status" value="4"/>
</dbReference>
<evidence type="ECO:0000256" key="1">
    <source>
        <dbReference type="ARBA" id="ARBA00023122"/>
    </source>
</evidence>
<feature type="domain" description="CBS" evidence="3">
    <location>
        <begin position="136"/>
        <end position="192"/>
    </location>
</feature>
<keyword evidence="5" id="KW-1185">Reference proteome</keyword>
<feature type="domain" description="CBS" evidence="3">
    <location>
        <begin position="8"/>
        <end position="64"/>
    </location>
</feature>
<accession>A0ABQ0C5Y1</accession>
<dbReference type="InterPro" id="IPR000644">
    <property type="entry name" value="CBS_dom"/>
</dbReference>
<keyword evidence="1 2" id="KW-0129">CBS domain</keyword>
<sequence>MKLVRDCMFSNVVTLTPHATLVESIRRMTREAAGFAVVLENMVITGMITEYDCIKWMIQGVKPESARIGELPVSLPQIVHESTPCQELLQIYYRRRFRRFPVLNEDEMLSGGITEKQILRAFPRSNLLAHYRVADMIASDLPVVPPEMTYWDIARQIAQRHRGCVLVREGENFLGMITEGEILRHYVSPTFTPAATARSLAKSRPENIEPERDLLHALDLFTSTGHRRMPVVAADGRLVGLLTQTDLLRQVAHSTRSRQPVLNPEDIAEPAIWFEPDGDHRILAVNEKGARAMEIDTTTWVGRSVRELSQDPAIWGAIAILLSSSGHINQINLPLRTGKGDGVCLSCRFKLVHTPAGEDRIFWAMAAPEGGRDSCR</sequence>
<evidence type="ECO:0000256" key="2">
    <source>
        <dbReference type="PROSITE-ProRule" id="PRU00703"/>
    </source>
</evidence>
<comment type="caution">
    <text evidence="4">The sequence shown here is derived from an EMBL/GenBank/DDBJ whole genome shotgun (WGS) entry which is preliminary data.</text>
</comment>